<comment type="caution">
    <text evidence="4">The sequence shown here is derived from an EMBL/GenBank/DDBJ whole genome shotgun (WGS) entry which is preliminary data.</text>
</comment>
<feature type="coiled-coil region" evidence="1">
    <location>
        <begin position="536"/>
        <end position="567"/>
    </location>
</feature>
<evidence type="ECO:0000313" key="5">
    <source>
        <dbReference type="Proteomes" id="UP000583929"/>
    </source>
</evidence>
<dbReference type="Pfam" id="PF10358">
    <property type="entry name" value="NT-C2"/>
    <property type="match status" value="1"/>
</dbReference>
<feature type="coiled-coil region" evidence="1">
    <location>
        <begin position="937"/>
        <end position="978"/>
    </location>
</feature>
<dbReference type="InterPro" id="IPR019448">
    <property type="entry name" value="NT-C2"/>
</dbReference>
<name>A0A7J6F8Z8_CANSA</name>
<dbReference type="OrthoDB" id="2018427at2759"/>
<accession>A0A803NND6</accession>
<gene>
    <name evidence="4" type="ORF">G4B88_030418</name>
</gene>
<evidence type="ECO:0000259" key="3">
    <source>
        <dbReference type="PROSITE" id="PS51840"/>
    </source>
</evidence>
<feature type="domain" description="C2 NT-type" evidence="3">
    <location>
        <begin position="6"/>
        <end position="141"/>
    </location>
</feature>
<feature type="coiled-coil region" evidence="1">
    <location>
        <begin position="1196"/>
        <end position="1334"/>
    </location>
</feature>
<feature type="region of interest" description="Disordered" evidence="2">
    <location>
        <begin position="668"/>
        <end position="693"/>
    </location>
</feature>
<feature type="coiled-coil region" evidence="1">
    <location>
        <begin position="831"/>
        <end position="900"/>
    </location>
</feature>
<dbReference type="EMBL" id="JAATIQ010000262">
    <property type="protein sequence ID" value="KAF4366240.1"/>
    <property type="molecule type" value="Genomic_DNA"/>
</dbReference>
<protein>
    <recommendedName>
        <fullName evidence="3">C2 NT-type domain-containing protein</fullName>
    </recommendedName>
</protein>
<feature type="coiled-coil region" evidence="1">
    <location>
        <begin position="288"/>
        <end position="315"/>
    </location>
</feature>
<feature type="coiled-coil region" evidence="1">
    <location>
        <begin position="1013"/>
        <end position="1049"/>
    </location>
</feature>
<dbReference type="Proteomes" id="UP000583929">
    <property type="component" value="Unassembled WGS sequence"/>
</dbReference>
<dbReference type="OMA" id="TEASYMR"/>
<feature type="coiled-coil region" evidence="1">
    <location>
        <begin position="1686"/>
        <end position="1713"/>
    </location>
</feature>
<dbReference type="PANTHER" id="PTHR34452">
    <property type="entry name" value="MYOSIN HEAVY CHAIN-RELATED PROTEIN"/>
    <property type="match status" value="1"/>
</dbReference>
<sequence>MSRVTRWKVEKTKVKVVFRLQFHATHIPQTGWDKLFISFIPADSAKATAKTTKANVRSGTCKWGDPIYETTRLLHDIKTKQYDDKFYKLVVAMGSSRSSVLGEANINLADYADASKPSSVALPLQGCDSGTILHVTVQLLTSKTGFREFELQRELRERGLPDESVARRLSSVDDTMNDPMDKVNSKVRFKEELPLLEEEVGLSEEYADSAVGFDGSSSTSESLYAEKHDTSSTNEIDSLKCTTPGGVVGPSQGLQPEKGDPSNVRFAPPGSNDWAHGWGADYSADNDLANAYEENSRLRRSLEIAESSILELKLEVSSLQSHADDIGTEAQKFSQLLATEMASGEQLAKEIYVLRSECSNFKADLEQLKNSKLYIPFTAKETKKTDRDASFQELPLRWVKGLLELEDKIKEVRSKACFGFQEREVGSFSSDIDALLGVVEDLKQGTRQTISTMNLVNVKEIREMNLHKGQQLLPGSRFSAEFYQPEGLFHCVDIPAVVSQETDSADAHSAIKGKMFELIKELGESKAEREGLARKMDQMECYYEALVQELEETQRQMMGELQNVRNDHTTCLYTLSATKAEMESIQQDMDKKITRFTEEKCELETLNKDLERRAVTAEASLKRARLNYSIAVNQLQKDLELLSFQVLSMYETNDTLIKQAFSDSSTPSIIEHKSRESKNLDSKELQSTKLSQSPRQFDAVKKDLDGDIISDLRRSLLLQKDLYRKVEEEVGEAHLVNAYLDIFSKTLQETLLEASADYRLLKMKSDKLTQQLEVSTESKGMLRQRLQSVMDEVQHLNEYKNNCDAKCNDMALQNQILETNFQKVTEENVFLSQKITECERLLKDLESYENKFQASSIEKLELENLLKKEGLENENLKNKILSLQDELKAVKIEFEELASAKLGEENFLLSAKITECETLTSDLESCKKNFEASSIDKLELENLLKKEVLENENLRDEISSLKEEMKAVRTELDKLASAKIGEENFLLSEKIAECETLLKDLGSCESKFQACSIKKLELENLLEKEALENANLRRKISSLQDEVTEFEELSFAKEDLQSTLDFLHDKLQNLLAFYDEKFNGLNIFSEYVCEGLEPNDLKGTVMRLEEIQHIARKKIFQLIEEKQDLARQRDVAQMSLNAAESDNVVMKRKFEDDARSVMGKLEVSGILMHKLQSEVEAIANKLKLSSEAEENYEQFHRELLSAFDDLEAELQHLTSKNKDLAQEIMALRSVSEEVGRYKQEIAAISEERKVQMMILKDKNEESAKLEIELNNMRSNLQSLHDELHVERSIRSKLESSVTDLTSQLNEKQHELLTFTQQKAELVHLKQSVKDLELEKASIFRTLSDSEQSLKAAGEHFSDISRLEAQFSEMHELSLATDVRLTFTKAQYEFCFEELQDKYVSVESMLNHCLSTKAHYIEENAKLMTSLDSLRSELEGSAAQNRMLLDTNSSLRIAFDELEKRAEDAEDNSRKNAVEVERLKGMLVKSDEEIDDLMLVKEELEVKLLVLKLKLDEQQPQIALMDEYKHELGMLQTKYNQISQKLSEQVLKTEEFKNLSVHLKELKDKAEAECLQAREKREPEGPPLAAQESLRIAFIKEQYETKLQEMKQQLSISKKHSEEMLWKLQDAINDVENRKKSEASHLKRNEELGMRILELETDLHSALSEKREIMRAYDLSKAEKECSLISLECCKEEKEELEATLRKCSEEKSKISLELTSMKEFLQSSASQVNNQRRDNEGLCKPDCVSDEPATACQEVGHAFFTPIDEGDQSKEAINPQKNQDALTTRSAGQEDTLRKDTEHLAVMNDHFKTQSLKSSMEHLNKELEKMKHENLLLSQDDHQFDPNCSGLQRELMQLQKVNEELGTKFPLFNKFSYNGNALERVLALEIELAESLQAKKSRVQFQSSFLKQHGDEEAVFKSFRDINELIKDMLEIKQRYTTVETELKDMHDRYSQLSLQFAEVEGERQKLMMTLKNVRASKKVPYLNRSSTAPLGGPLT</sequence>
<reference evidence="4 5" key="1">
    <citation type="journal article" date="2020" name="bioRxiv">
        <title>Sequence and annotation of 42 cannabis genomes reveals extensive copy number variation in cannabinoid synthesis and pathogen resistance genes.</title>
        <authorList>
            <person name="Mckernan K.J."/>
            <person name="Helbert Y."/>
            <person name="Kane L.T."/>
            <person name="Ebling H."/>
            <person name="Zhang L."/>
            <person name="Liu B."/>
            <person name="Eaton Z."/>
            <person name="Mclaughlin S."/>
            <person name="Kingan S."/>
            <person name="Baybayan P."/>
            <person name="Concepcion G."/>
            <person name="Jordan M."/>
            <person name="Riva A."/>
            <person name="Barbazuk W."/>
            <person name="Harkins T."/>
        </authorList>
    </citation>
    <scope>NUCLEOTIDE SEQUENCE [LARGE SCALE GENOMIC DNA]</scope>
    <source>
        <strain evidence="5">cv. Jamaican Lion 4</strain>
        <tissue evidence="4">Leaf</tissue>
    </source>
</reference>
<feature type="coiled-coil region" evidence="1">
    <location>
        <begin position="1447"/>
        <end position="1633"/>
    </location>
</feature>
<keyword evidence="5" id="KW-1185">Reference proteome</keyword>
<accession>A0A7J6F8Z8</accession>
<organism evidence="4 5">
    <name type="scientific">Cannabis sativa</name>
    <name type="common">Hemp</name>
    <name type="synonym">Marijuana</name>
    <dbReference type="NCBI Taxonomy" id="3483"/>
    <lineage>
        <taxon>Eukaryota</taxon>
        <taxon>Viridiplantae</taxon>
        <taxon>Streptophyta</taxon>
        <taxon>Embryophyta</taxon>
        <taxon>Tracheophyta</taxon>
        <taxon>Spermatophyta</taxon>
        <taxon>Magnoliopsida</taxon>
        <taxon>eudicotyledons</taxon>
        <taxon>Gunneridae</taxon>
        <taxon>Pentapetalae</taxon>
        <taxon>rosids</taxon>
        <taxon>fabids</taxon>
        <taxon>Rosales</taxon>
        <taxon>Cannabaceae</taxon>
        <taxon>Cannabis</taxon>
    </lineage>
</organism>
<dbReference type="PROSITE" id="PS51840">
    <property type="entry name" value="C2_NT"/>
    <property type="match status" value="1"/>
</dbReference>
<evidence type="ECO:0000313" key="4">
    <source>
        <dbReference type="EMBL" id="KAF4366240.1"/>
    </source>
</evidence>
<proteinExistence type="predicted"/>
<feature type="coiled-coil region" evidence="1">
    <location>
        <begin position="1809"/>
        <end position="1864"/>
    </location>
</feature>
<keyword evidence="1" id="KW-0175">Coiled coil</keyword>
<evidence type="ECO:0000256" key="2">
    <source>
        <dbReference type="SAM" id="MobiDB-lite"/>
    </source>
</evidence>
<evidence type="ECO:0000256" key="1">
    <source>
        <dbReference type="SAM" id="Coils"/>
    </source>
</evidence>
<feature type="compositionally biased region" description="Basic and acidic residues" evidence="2">
    <location>
        <begin position="670"/>
        <end position="686"/>
    </location>
</feature>
<dbReference type="PANTHER" id="PTHR34452:SF1">
    <property type="entry name" value="SPORULATION-SPECIFIC PROTEIN"/>
    <property type="match status" value="1"/>
</dbReference>